<dbReference type="InterPro" id="IPR002110">
    <property type="entry name" value="Ankyrin_rpt"/>
</dbReference>
<dbReference type="PANTHER" id="PTHR43336">
    <property type="entry name" value="OXYGEN SENSOR HISTIDINE KINASE RESPONSE REGULATOR DEVS/DOSS"/>
    <property type="match status" value="1"/>
</dbReference>
<evidence type="ECO:0000259" key="3">
    <source>
        <dbReference type="PROSITE" id="PS51203"/>
    </source>
</evidence>
<name>A0A1Q9E9A7_SYMMI</name>
<dbReference type="InterPro" id="IPR029787">
    <property type="entry name" value="Nucleotide_cyclase"/>
</dbReference>
<evidence type="ECO:0000256" key="1">
    <source>
        <dbReference type="PROSITE-ProRule" id="PRU00023"/>
    </source>
</evidence>
<dbReference type="InterPro" id="IPR036770">
    <property type="entry name" value="Ankyrin_rpt-contain_sf"/>
</dbReference>
<evidence type="ECO:0000313" key="5">
    <source>
        <dbReference type="Proteomes" id="UP000186817"/>
    </source>
</evidence>
<sequence>MHLRVILSRGHAPAGQAEMQHQESTLGKKLSEMTTRRVIILILVMLILMPLLQKDEIDQLPVSTAYGSNIVMNAFQDYFNSNVSTQNASSRAFYQQQMLHFVYYHNWFAGTGLNKYCPYSSTNLSCSSAFWGHLYFVGLRGRNLAAVDAKAAAAQLDLDTVAAFDQASRNGYLASYNYGVMPSQVQTFLSGEWTNNCGTPESPLLGVSLLAEDVNGDVSYPVLCPQDLRATDYSVVIPLWQTRAQRNEWRFEFFFDIRIYNKEVAYFNYDLESVPSDRSTDSYNLDDFRRELEPEHWKPDAVWTAAFAAVRFIAKCRVHRAEAPGLDAPAAHPEQTWIVFDWDDTLMPTSFLDDLDRMIPQRAFSGRQGSKQAGLPRDCPCFAAMERHADRVRSLLRTARSLGNVAIVTMAERGWVPESASQYLPGLDLEVLLSELDIPIFYGPEFMDGDASLPEGEGDVYVASKRAAMLDFLKQGADIPCNLISIGDSAIEKHAAQQLSQTLGTKNPQSLCKTVKLMTDPSLKELSTELEIVQMCLERLAKHFQPVDVDAETVEEINPLYSYALMLNPDLLVDLFPVGAVFGATGATRDIADSPTVLAQAPVASAEKRSVPLPGLATTGIVLVLLLTGSLMFSRDANRLIVNPVEQMIHKVKAIRDNPLIAMKMANEEFKLEEIKKSRLRRQGYFLSAVLHWCTCKCLSVRICQDVKLATEEATCAVARNRNSYQHLPLLSVLVQFAMASESDDDLPPLVTEASPVPQPAPKAEPRAEEPSVDYFGEDSDPDDEALQAAHQLREAAVQRAREAGDTEVSAGDALQALMKEAEEEKAPFKEPDETTKRMVQAIAKDDFEECEDALMQGADVNADCGAGMCALHMTALRGEMFLTELLIAHGAKLNQRDLSGNTPLLYACHFYRQHGRGVELCAQLLFHKADPHYRVKDGKLAGKSALELMEKACLEPNTDESVPRQMRAMIQLALDGSETSIEAITKMWISIKSDKKNKKLFQVSSKRDNFEYAVKSVAWELPENVKNTQGYAPVKLDVQATSLMEERFTILQDYLFNDEGEKVKVYITFPEPAVSSLSKKEALEVSFEYQAFDLKLRTGQESYRLRIEPLYGSVEVDQCKYRASESSKKVTVTLAKRHKNRASKEGPMETVILEKTIVKLGSLLALGFGEAGANIISHNMKGSDTAGVNAVVPGLRVDAVIGVCRVLDFSIATEVLQGRIMTFVNQIAEIIHGVADEFYGAPNKNSGEQFLVIWRMDNNAQAFERRRIAEMSIVAFCKILGALHRSALLADYRSHPGLQYRLSRNGQLSSQTRVNLSFGLHAGWAIEGAVGSEFKIDASYVSPNVSIASSVERCTQVYGVSVIVAQSCMELCSPELLAKSRLIDRVLITGSPTPMQLYCVDLDYYSLEVDNSPAPQVPLNTKNRYRARQFIESQKVQKLGKDFQIVMAFEEDPAIHAMRQRYTVDFFQLFNMGYQNYAQGEWLVARRMLMETKDLLGVEDGPSVALLRYMEDPHQFEAPKDWHSMRDLSSLL</sequence>
<dbReference type="SUPFAM" id="SSF49764">
    <property type="entry name" value="HSP20-like chaperones"/>
    <property type="match status" value="1"/>
</dbReference>
<dbReference type="OrthoDB" id="413862at2759"/>
<dbReference type="EMBL" id="LSRX01000221">
    <property type="protein sequence ID" value="OLQ03997.1"/>
    <property type="molecule type" value="Genomic_DNA"/>
</dbReference>
<gene>
    <name evidence="4" type="primary">mtpn</name>
    <name evidence="4" type="ORF">AK812_SmicGene13011</name>
</gene>
<dbReference type="Gene3D" id="1.25.40.20">
    <property type="entry name" value="Ankyrin repeat-containing domain"/>
    <property type="match status" value="1"/>
</dbReference>
<dbReference type="PROSITE" id="PS50088">
    <property type="entry name" value="ANK_REPEAT"/>
    <property type="match status" value="1"/>
</dbReference>
<dbReference type="Pfam" id="PF12796">
    <property type="entry name" value="Ank_2"/>
    <property type="match status" value="1"/>
</dbReference>
<dbReference type="Pfam" id="PF04969">
    <property type="entry name" value="CS"/>
    <property type="match status" value="1"/>
</dbReference>
<reference evidence="4 5" key="1">
    <citation type="submission" date="2016-02" db="EMBL/GenBank/DDBJ databases">
        <title>Genome analysis of coral dinoflagellate symbionts highlights evolutionary adaptations to a symbiotic lifestyle.</title>
        <authorList>
            <person name="Aranda M."/>
            <person name="Li Y."/>
            <person name="Liew Y.J."/>
            <person name="Baumgarten S."/>
            <person name="Simakov O."/>
            <person name="Wilson M."/>
            <person name="Piel J."/>
            <person name="Ashoor H."/>
            <person name="Bougouffa S."/>
            <person name="Bajic V.B."/>
            <person name="Ryu T."/>
            <person name="Ravasi T."/>
            <person name="Bayer T."/>
            <person name="Micklem G."/>
            <person name="Kim H."/>
            <person name="Bhak J."/>
            <person name="Lajeunesse T.C."/>
            <person name="Voolstra C.R."/>
        </authorList>
    </citation>
    <scope>NUCLEOTIDE SEQUENCE [LARGE SCALE GENOMIC DNA]</scope>
    <source>
        <strain evidence="4 5">CCMP2467</strain>
    </source>
</reference>
<feature type="domain" description="CS" evidence="3">
    <location>
        <begin position="1044"/>
        <end position="1153"/>
    </location>
</feature>
<feature type="repeat" description="ANK" evidence="1">
    <location>
        <begin position="867"/>
        <end position="899"/>
    </location>
</feature>
<dbReference type="Gene3D" id="3.30.70.1230">
    <property type="entry name" value="Nucleotide cyclase"/>
    <property type="match status" value="1"/>
</dbReference>
<dbReference type="InterPro" id="IPR008978">
    <property type="entry name" value="HSP20-like_chaperone"/>
</dbReference>
<dbReference type="Gene3D" id="2.60.40.790">
    <property type="match status" value="1"/>
</dbReference>
<organism evidence="4 5">
    <name type="scientific">Symbiodinium microadriaticum</name>
    <name type="common">Dinoflagellate</name>
    <name type="synonym">Zooxanthella microadriatica</name>
    <dbReference type="NCBI Taxonomy" id="2951"/>
    <lineage>
        <taxon>Eukaryota</taxon>
        <taxon>Sar</taxon>
        <taxon>Alveolata</taxon>
        <taxon>Dinophyceae</taxon>
        <taxon>Suessiales</taxon>
        <taxon>Symbiodiniaceae</taxon>
        <taxon>Symbiodinium</taxon>
    </lineage>
</organism>
<evidence type="ECO:0000313" key="4">
    <source>
        <dbReference type="EMBL" id="OLQ03997.1"/>
    </source>
</evidence>
<dbReference type="PANTHER" id="PTHR43336:SF3">
    <property type="entry name" value="GUANYLATE CYCLASE DOMAIN-CONTAINING PROTEIN"/>
    <property type="match status" value="1"/>
</dbReference>
<dbReference type="Proteomes" id="UP000186817">
    <property type="component" value="Unassembled WGS sequence"/>
</dbReference>
<accession>A0A1Q9E9A7</accession>
<evidence type="ECO:0000256" key="2">
    <source>
        <dbReference type="SAM" id="MobiDB-lite"/>
    </source>
</evidence>
<dbReference type="InterPro" id="IPR007052">
    <property type="entry name" value="CS_dom"/>
</dbReference>
<dbReference type="PROSITE" id="PS51203">
    <property type="entry name" value="CS"/>
    <property type="match status" value="1"/>
</dbReference>
<dbReference type="SUPFAM" id="SSF48403">
    <property type="entry name" value="Ankyrin repeat"/>
    <property type="match status" value="1"/>
</dbReference>
<feature type="region of interest" description="Disordered" evidence="2">
    <location>
        <begin position="746"/>
        <end position="783"/>
    </location>
</feature>
<dbReference type="SUPFAM" id="SSF55073">
    <property type="entry name" value="Nucleotide cyclase"/>
    <property type="match status" value="1"/>
</dbReference>
<keyword evidence="5" id="KW-1185">Reference proteome</keyword>
<keyword evidence="1" id="KW-0040">ANK repeat</keyword>
<proteinExistence type="predicted"/>
<protein>
    <submittedName>
        <fullName evidence="4">Myotrophin</fullName>
    </submittedName>
</protein>
<comment type="caution">
    <text evidence="4">The sequence shown here is derived from an EMBL/GenBank/DDBJ whole genome shotgun (WGS) entry which is preliminary data.</text>
</comment>
<dbReference type="PROSITE" id="PS50297">
    <property type="entry name" value="ANK_REP_REGION"/>
    <property type="match status" value="1"/>
</dbReference>